<protein>
    <submittedName>
        <fullName evidence="1">Uncharacterized protein</fullName>
    </submittedName>
</protein>
<organism evidence="1 2">
    <name type="scientific">Melipona quadrifasciata</name>
    <dbReference type="NCBI Taxonomy" id="166423"/>
    <lineage>
        <taxon>Eukaryota</taxon>
        <taxon>Metazoa</taxon>
        <taxon>Ecdysozoa</taxon>
        <taxon>Arthropoda</taxon>
        <taxon>Hexapoda</taxon>
        <taxon>Insecta</taxon>
        <taxon>Pterygota</taxon>
        <taxon>Neoptera</taxon>
        <taxon>Endopterygota</taxon>
        <taxon>Hymenoptera</taxon>
        <taxon>Apocrita</taxon>
        <taxon>Aculeata</taxon>
        <taxon>Apoidea</taxon>
        <taxon>Anthophila</taxon>
        <taxon>Apidae</taxon>
        <taxon>Melipona</taxon>
    </lineage>
</organism>
<evidence type="ECO:0000313" key="1">
    <source>
        <dbReference type="EMBL" id="KOX77245.1"/>
    </source>
</evidence>
<name>A0A0M9A4T6_9HYME</name>
<dbReference type="AlphaFoldDB" id="A0A0M9A4T6"/>
<dbReference type="Proteomes" id="UP000053105">
    <property type="component" value="Unassembled WGS sequence"/>
</dbReference>
<gene>
    <name evidence="1" type="ORF">WN51_10851</name>
</gene>
<evidence type="ECO:0000313" key="2">
    <source>
        <dbReference type="Proteomes" id="UP000053105"/>
    </source>
</evidence>
<keyword evidence="2" id="KW-1185">Reference proteome</keyword>
<reference evidence="1 2" key="1">
    <citation type="submission" date="2015-07" db="EMBL/GenBank/DDBJ databases">
        <title>The genome of Melipona quadrifasciata.</title>
        <authorList>
            <person name="Pan H."/>
            <person name="Kapheim K."/>
        </authorList>
    </citation>
    <scope>NUCLEOTIDE SEQUENCE [LARGE SCALE GENOMIC DNA]</scope>
    <source>
        <strain evidence="1">0111107301</strain>
        <tissue evidence="1">Whole body</tissue>
    </source>
</reference>
<dbReference type="EMBL" id="KQ435733">
    <property type="protein sequence ID" value="KOX77245.1"/>
    <property type="molecule type" value="Genomic_DNA"/>
</dbReference>
<sequence>MKKRIQTKFDPSQQLYCSTLKLDSNEITRFRRSNETKENKDDIVAITVVRGRWLCLENEGCFEL</sequence>
<accession>A0A0M9A4T6</accession>
<proteinExistence type="predicted"/>